<protein>
    <submittedName>
        <fullName evidence="1">Uncharacterized protein</fullName>
    </submittedName>
</protein>
<name>A0A101QTH0_9ACTN</name>
<evidence type="ECO:0000313" key="1">
    <source>
        <dbReference type="EMBL" id="KUN35821.1"/>
    </source>
</evidence>
<keyword evidence="2" id="KW-1185">Reference proteome</keyword>
<gene>
    <name evidence="1" type="ORF">AQJ30_24460</name>
</gene>
<organism evidence="1 2">
    <name type="scientific">Streptomyces longwoodensis</name>
    <dbReference type="NCBI Taxonomy" id="68231"/>
    <lineage>
        <taxon>Bacteria</taxon>
        <taxon>Bacillati</taxon>
        <taxon>Actinomycetota</taxon>
        <taxon>Actinomycetes</taxon>
        <taxon>Kitasatosporales</taxon>
        <taxon>Streptomycetaceae</taxon>
        <taxon>Streptomyces</taxon>
    </lineage>
</organism>
<dbReference type="GeneID" id="91427732"/>
<dbReference type="AlphaFoldDB" id="A0A101QTH0"/>
<dbReference type="Proteomes" id="UP000053271">
    <property type="component" value="Unassembled WGS sequence"/>
</dbReference>
<sequence>MIDSSVRLWEMRRAASAVPDTAPEVTADILVDCFDDIARLVAADGSAPWQRAHETVSARLDQYWGKPAGSAAA</sequence>
<accession>A0A101QTH0</accession>
<reference evidence="1 2" key="1">
    <citation type="submission" date="2015-10" db="EMBL/GenBank/DDBJ databases">
        <title>Draft genome sequence of Streptomyces longwoodensis DSM 41677, type strain for the species Streptomyces longwoodensis.</title>
        <authorList>
            <person name="Ruckert C."/>
            <person name="Winkler A."/>
            <person name="Kalinowski J."/>
            <person name="Kampfer P."/>
            <person name="Glaeser S."/>
        </authorList>
    </citation>
    <scope>NUCLEOTIDE SEQUENCE [LARGE SCALE GENOMIC DNA]</scope>
    <source>
        <strain evidence="1 2">DSM 41677</strain>
    </source>
</reference>
<dbReference type="RefSeq" id="WP_067237867.1">
    <property type="nucleotide sequence ID" value="NZ_KQ948557.1"/>
</dbReference>
<comment type="caution">
    <text evidence="1">The sequence shown here is derived from an EMBL/GenBank/DDBJ whole genome shotgun (WGS) entry which is preliminary data.</text>
</comment>
<evidence type="ECO:0000313" key="2">
    <source>
        <dbReference type="Proteomes" id="UP000053271"/>
    </source>
</evidence>
<proteinExistence type="predicted"/>
<dbReference type="EMBL" id="LMWS01000031">
    <property type="protein sequence ID" value="KUN35821.1"/>
    <property type="molecule type" value="Genomic_DNA"/>
</dbReference>